<evidence type="ECO:0000256" key="5">
    <source>
        <dbReference type="ARBA" id="ARBA00022737"/>
    </source>
</evidence>
<dbReference type="Pfam" id="PF00005">
    <property type="entry name" value="ABC_tran"/>
    <property type="match status" value="2"/>
</dbReference>
<name>H2YAQ1_CIOSA</name>
<feature type="transmembrane region" description="Helical" evidence="12">
    <location>
        <begin position="879"/>
        <end position="899"/>
    </location>
</feature>
<keyword evidence="6" id="KW-0547">Nucleotide-binding</keyword>
<keyword evidence="3" id="KW-0813">Transport</keyword>
<comment type="subcellular location">
    <subcellularLocation>
        <location evidence="1">Membrane</location>
        <topology evidence="1">Multi-pass membrane protein</topology>
    </subcellularLocation>
</comment>
<feature type="transmembrane region" description="Helical" evidence="12">
    <location>
        <begin position="981"/>
        <end position="999"/>
    </location>
</feature>
<organism evidence="15 16">
    <name type="scientific">Ciona savignyi</name>
    <name type="common">Pacific transparent sea squirt</name>
    <dbReference type="NCBI Taxonomy" id="51511"/>
    <lineage>
        <taxon>Eukaryota</taxon>
        <taxon>Metazoa</taxon>
        <taxon>Chordata</taxon>
        <taxon>Tunicata</taxon>
        <taxon>Ascidiacea</taxon>
        <taxon>Phlebobranchia</taxon>
        <taxon>Cionidae</taxon>
        <taxon>Ciona</taxon>
    </lineage>
</organism>
<dbReference type="Gene3D" id="3.40.50.300">
    <property type="entry name" value="P-loop containing nucleotide triphosphate hydrolases"/>
    <property type="match status" value="2"/>
</dbReference>
<evidence type="ECO:0000256" key="6">
    <source>
        <dbReference type="ARBA" id="ARBA00022741"/>
    </source>
</evidence>
<reference evidence="15" key="3">
    <citation type="submission" date="2025-09" db="UniProtKB">
        <authorList>
            <consortium name="Ensembl"/>
        </authorList>
    </citation>
    <scope>IDENTIFICATION</scope>
</reference>
<dbReference type="PROSITE" id="PS50929">
    <property type="entry name" value="ABC_TM1F"/>
    <property type="match status" value="2"/>
</dbReference>
<sequence>PIINIIQFRYAECFDWMLMLVGTLGAMVHGAAFPFMMTIFGQMIDTFINYSTYVYSLEHNERDRTDSVDVEAELTGFCYYYVGIACAVIICGYLQVGNWVLASTRQTRKIRILFFRSIMKQEIGWFDVHHMGELNTRMSDCIYSWGSNISVQTYFKSLFFNDVNKISDAIADKFSVFIQRLTTFVGGFVVGFVNGWQLTLVIMAISPLLGLGAALMGRFVANMTSKELQAYAAAGAVAEEVLSSIRTVAAFGGEQKEVIRYSSKLDAAEKQGIRKGMTQGFFSGYMWCLIFLSYALAFWYGSSLVFDENINFSPGNLMTVFFAVLIGAINLGQAAPNLEAFSVGKSAAALVYQIIERESLIDPFSKEGHILDHMEGNIEFHDVDFTYPSRDDQLILNNLKLVFKAGETTAIVGPSGMGKSTILQLAQRFYDPEKGVVTLDGHDLRTLNTRWLRRMIGVVQQEPCLFDTTIAENIRFGKEGTSDDDVIKAAKAANAYNFIMQLPDKFQTQVGTGGGHMSGGQKQRIAIARALIRDPKILFLDQACSALDTESEAIVLTELDKVLFASLILTSLMIFKDIKARHGRTTVIVAHRLSTIRNADIIIGVEHGRAVERGTHEELMRNNGVYFTLVTLQVSDCSFMHSTQSCYNIFIFPAELLKSGPETALEHVTDFTHGHHRRSLRYAYLWASQMSGSDMTPIGIASSPTTVKKYKISSTKQPDDSSDSDVRKYIIQPLIRPTIFKCYFVIKNVLYATTSILALRQINKLLSILIYYVLQSSGFKFGWIVFSLPSLEEQQKGVNTYALLFVGIAVISFITYFLQNYMFAKSGEILTKRLRRMGFECMLRQDIGWYDDHRNNPGALSTRLATDAALVKGATGGQIGIIVSAIASIGSALIIAFYFGWKLAFVVVAFLPLIVMSGLIQARLMTGSARRDKDSLEEASKVVSEAIESIRTVASLNKEEFFTESYNQVLVGPYIDGKKNALIYGITFGIANSIIFFAYAASFRFGGYLVANGEMEFQYVFRVFSAIVFGGTALGRASNYAPDYAKAKTSAARIFKLLDRTPPIDSYSKEGDQWSDFKGNIEFKNCKFTYPTRPDITVLQGLNISIESGKTLALVGQSGCGKSTSVQLLERFYDADEGIVLVDGHETSKTNVGFIRSKIGIVSQEPVLFAGSVHDNIIYGDNSRVISKEEVEEAAKLANMHEFILALKDGYHTSVGDKGDQLSRGQKQRVAIARALVRKPKILLLDEATSALDTESEQIVQDALDRAREGRTCVVIAHRLSTIRNADKIAVISQGKLIEQGDHDYLMAQEGAYYKLVTTNA</sequence>
<feature type="transmembrane region" description="Helical" evidence="12">
    <location>
        <begin position="905"/>
        <end position="924"/>
    </location>
</feature>
<keyword evidence="8" id="KW-1278">Translocase</keyword>
<dbReference type="FunFam" id="1.20.1560.10:FF:000046">
    <property type="entry name" value="ATP-binding cassette subfamily B member 11"/>
    <property type="match status" value="1"/>
</dbReference>
<dbReference type="SUPFAM" id="SSF52540">
    <property type="entry name" value="P-loop containing nucleoside triphosphate hydrolases"/>
    <property type="match status" value="2"/>
</dbReference>
<comment type="similarity">
    <text evidence="2">Belongs to the ABC transporter superfamily. ABCB family. Multidrug resistance exporter (TC 3.A.1.201) subfamily.</text>
</comment>
<evidence type="ECO:0000313" key="16">
    <source>
        <dbReference type="Proteomes" id="UP000007875"/>
    </source>
</evidence>
<dbReference type="PROSITE" id="PS00211">
    <property type="entry name" value="ABC_TRANSPORTER_1"/>
    <property type="match status" value="1"/>
</dbReference>
<keyword evidence="5" id="KW-0677">Repeat</keyword>
<accession>H2YAQ1</accession>
<dbReference type="Ensembl" id="ENSCSAVT00000002438.1">
    <property type="protein sequence ID" value="ENSCSAVP00000002399.1"/>
    <property type="gene ID" value="ENSCSAVG00000001403.1"/>
</dbReference>
<dbReference type="CDD" id="cd18578">
    <property type="entry name" value="ABC_6TM_Pgp_ABCB1_D2_like"/>
    <property type="match status" value="1"/>
</dbReference>
<feature type="transmembrane region" description="Helical" evidence="12">
    <location>
        <begin position="798"/>
        <end position="818"/>
    </location>
</feature>
<dbReference type="GO" id="GO:0005743">
    <property type="term" value="C:mitochondrial inner membrane"/>
    <property type="evidence" value="ECO:0007669"/>
    <property type="project" value="TreeGrafter"/>
</dbReference>
<dbReference type="InterPro" id="IPR017871">
    <property type="entry name" value="ABC_transporter-like_CS"/>
</dbReference>
<feature type="transmembrane region" description="Helical" evidence="12">
    <location>
        <begin position="312"/>
        <end position="332"/>
    </location>
</feature>
<feature type="transmembrane region" description="Helical" evidence="12">
    <location>
        <begin position="199"/>
        <end position="221"/>
    </location>
</feature>
<evidence type="ECO:0000259" key="14">
    <source>
        <dbReference type="PROSITE" id="PS50929"/>
    </source>
</evidence>
<evidence type="ECO:0000256" key="2">
    <source>
        <dbReference type="ARBA" id="ARBA00007577"/>
    </source>
</evidence>
<keyword evidence="4 12" id="KW-0812">Transmembrane</keyword>
<keyword evidence="11" id="KW-0325">Glycoprotein</keyword>
<dbReference type="Pfam" id="PF00664">
    <property type="entry name" value="ABC_membrane"/>
    <property type="match status" value="3"/>
</dbReference>
<feature type="transmembrane region" description="Helical" evidence="12">
    <location>
        <begin position="16"/>
        <end position="40"/>
    </location>
</feature>
<dbReference type="SMART" id="SM00382">
    <property type="entry name" value="AAA"/>
    <property type="match status" value="2"/>
</dbReference>
<dbReference type="GO" id="GO:0016887">
    <property type="term" value="F:ATP hydrolysis activity"/>
    <property type="evidence" value="ECO:0007669"/>
    <property type="project" value="InterPro"/>
</dbReference>
<dbReference type="GO" id="GO:0005524">
    <property type="term" value="F:ATP binding"/>
    <property type="evidence" value="ECO:0007669"/>
    <property type="project" value="UniProtKB-KW"/>
</dbReference>
<dbReference type="InterPro" id="IPR011527">
    <property type="entry name" value="ABC1_TM_dom"/>
</dbReference>
<dbReference type="InterPro" id="IPR027417">
    <property type="entry name" value="P-loop_NTPase"/>
</dbReference>
<dbReference type="PANTHER" id="PTHR43394:SF27">
    <property type="entry name" value="ATP-DEPENDENT TRANSLOCASE ABCB1-LIKE"/>
    <property type="match status" value="1"/>
</dbReference>
<evidence type="ECO:0000256" key="1">
    <source>
        <dbReference type="ARBA" id="ARBA00004141"/>
    </source>
</evidence>
<dbReference type="FunFam" id="3.40.50.300:FF:000479">
    <property type="entry name" value="Multidrug resistance protein 1A"/>
    <property type="match status" value="2"/>
</dbReference>
<dbReference type="Gene3D" id="1.20.1560.10">
    <property type="entry name" value="ABC transporter type 1, transmembrane domain"/>
    <property type="match status" value="3"/>
</dbReference>
<evidence type="ECO:0000256" key="4">
    <source>
        <dbReference type="ARBA" id="ARBA00022692"/>
    </source>
</evidence>
<dbReference type="InterPro" id="IPR003593">
    <property type="entry name" value="AAA+_ATPase"/>
</dbReference>
<keyword evidence="7" id="KW-0067">ATP-binding</keyword>
<dbReference type="SUPFAM" id="SSF90123">
    <property type="entry name" value="ABC transporter transmembrane region"/>
    <property type="match status" value="2"/>
</dbReference>
<evidence type="ECO:0000256" key="11">
    <source>
        <dbReference type="ARBA" id="ARBA00023180"/>
    </source>
</evidence>
<evidence type="ECO:0000256" key="7">
    <source>
        <dbReference type="ARBA" id="ARBA00022840"/>
    </source>
</evidence>
<dbReference type="InterPro" id="IPR003439">
    <property type="entry name" value="ABC_transporter-like_ATP-bd"/>
</dbReference>
<evidence type="ECO:0000259" key="13">
    <source>
        <dbReference type="PROSITE" id="PS50893"/>
    </source>
</evidence>
<dbReference type="OMA" id="GFGQEEQ"/>
<dbReference type="CDD" id="cd18577">
    <property type="entry name" value="ABC_6TM_Pgp_ABCB1_D1_like"/>
    <property type="match status" value="1"/>
</dbReference>
<reference evidence="16" key="1">
    <citation type="submission" date="2003-08" db="EMBL/GenBank/DDBJ databases">
        <authorList>
            <person name="Birren B."/>
            <person name="Nusbaum C."/>
            <person name="Abebe A."/>
            <person name="Abouelleil A."/>
            <person name="Adekoya E."/>
            <person name="Ait-zahra M."/>
            <person name="Allen N."/>
            <person name="Allen T."/>
            <person name="An P."/>
            <person name="Anderson M."/>
            <person name="Anderson S."/>
            <person name="Arachchi H."/>
            <person name="Armbruster J."/>
            <person name="Bachantsang P."/>
            <person name="Baldwin J."/>
            <person name="Barry A."/>
            <person name="Bayul T."/>
            <person name="Blitshsteyn B."/>
            <person name="Bloom T."/>
            <person name="Blye J."/>
            <person name="Boguslavskiy L."/>
            <person name="Borowsky M."/>
            <person name="Boukhgalter B."/>
            <person name="Brunache A."/>
            <person name="Butler J."/>
            <person name="Calixte N."/>
            <person name="Calvo S."/>
            <person name="Camarata J."/>
            <person name="Campo K."/>
            <person name="Chang J."/>
            <person name="Cheshatsang Y."/>
            <person name="Citroen M."/>
            <person name="Collymore A."/>
            <person name="Considine T."/>
            <person name="Cook A."/>
            <person name="Cooke P."/>
            <person name="Corum B."/>
            <person name="Cuomo C."/>
            <person name="David R."/>
            <person name="Dawoe T."/>
            <person name="Degray S."/>
            <person name="Dodge S."/>
            <person name="Dooley K."/>
            <person name="Dorje P."/>
            <person name="Dorjee K."/>
            <person name="Dorris L."/>
            <person name="Duffey N."/>
            <person name="Dupes A."/>
            <person name="Elkins T."/>
            <person name="Engels R."/>
            <person name="Erickson J."/>
            <person name="Farina A."/>
            <person name="Faro S."/>
            <person name="Ferreira P."/>
            <person name="Fischer H."/>
            <person name="Fitzgerald M."/>
            <person name="Foley K."/>
            <person name="Gage D."/>
            <person name="Galagan J."/>
            <person name="Gearin G."/>
            <person name="Gnerre S."/>
            <person name="Gnirke A."/>
            <person name="Goyette A."/>
            <person name="Graham J."/>
            <person name="Grandbois E."/>
            <person name="Gyaltsen K."/>
            <person name="Hafez N."/>
            <person name="Hagopian D."/>
            <person name="Hagos B."/>
            <person name="Hall J."/>
            <person name="Hatcher B."/>
            <person name="Heller A."/>
            <person name="Higgins H."/>
            <person name="Honan T."/>
            <person name="Horn A."/>
            <person name="Houde N."/>
            <person name="Hughes L."/>
            <person name="Hulme W."/>
            <person name="Husby E."/>
            <person name="Iliev I."/>
            <person name="Jaffe D."/>
            <person name="Jones C."/>
            <person name="Kamal M."/>
            <person name="Kamat A."/>
            <person name="Kamvysselis M."/>
            <person name="Karlsson E."/>
            <person name="Kells C."/>
            <person name="Kieu A."/>
            <person name="Kisner P."/>
            <person name="Kodira C."/>
            <person name="Kulbokas E."/>
            <person name="Labutti K."/>
            <person name="Lama D."/>
            <person name="Landers T."/>
            <person name="Leger J."/>
            <person name="Levine S."/>
            <person name="Lewis D."/>
            <person name="Lewis T."/>
            <person name="Lindblad-toh K."/>
            <person name="Liu X."/>
            <person name="Lokyitsang T."/>
            <person name="Lokyitsang Y."/>
            <person name="Lucien O."/>
            <person name="Lui A."/>
            <person name="Ma L.J."/>
            <person name="Mabbitt R."/>
            <person name="Macdonald J."/>
            <person name="Maclean C."/>
            <person name="Major J."/>
            <person name="Manning J."/>
            <person name="Marabella R."/>
            <person name="Maru K."/>
            <person name="Matthews C."/>
            <person name="Mauceli E."/>
            <person name="Mccarthy M."/>
            <person name="Mcdonough S."/>
            <person name="Mcghee T."/>
            <person name="Meldrim J."/>
            <person name="Meneus L."/>
            <person name="Mesirov J."/>
            <person name="Mihalev A."/>
            <person name="Mihova T."/>
            <person name="Mikkelsen T."/>
            <person name="Mlenga V."/>
            <person name="Moru K."/>
            <person name="Mozes J."/>
            <person name="Mulrain L."/>
            <person name="Munson G."/>
            <person name="Naylor J."/>
            <person name="Newes C."/>
            <person name="Nguyen C."/>
            <person name="Nguyen N."/>
            <person name="Nguyen T."/>
            <person name="Nicol R."/>
            <person name="Nielsen C."/>
            <person name="Nizzari M."/>
            <person name="Norbu C."/>
            <person name="Norbu N."/>
            <person name="O'donnell P."/>
            <person name="Okoawo O."/>
            <person name="O'leary S."/>
            <person name="Omotosho B."/>
            <person name="O'neill K."/>
            <person name="Osman S."/>
            <person name="Parker S."/>
            <person name="Perrin D."/>
            <person name="Phunkhang P."/>
            <person name="Piqani B."/>
            <person name="Purcell S."/>
            <person name="Rachupka T."/>
            <person name="Ramasamy U."/>
            <person name="Rameau R."/>
            <person name="Ray V."/>
            <person name="Raymond C."/>
            <person name="Retta R."/>
            <person name="Richardson S."/>
            <person name="Rise C."/>
            <person name="Rodriguez J."/>
            <person name="Rogers J."/>
            <person name="Rogov P."/>
            <person name="Rutman M."/>
            <person name="Schupbach R."/>
            <person name="Seaman C."/>
            <person name="Settipalli S."/>
            <person name="Sharpe T."/>
            <person name="Sheridan J."/>
            <person name="Sherpa N."/>
            <person name="Shi J."/>
            <person name="Smirnov S."/>
            <person name="Smith C."/>
            <person name="Sougnez C."/>
            <person name="Spencer B."/>
            <person name="Stalker J."/>
            <person name="Stange-thomann N."/>
            <person name="Stavropoulos S."/>
            <person name="Stetson K."/>
            <person name="Stone C."/>
            <person name="Stone S."/>
            <person name="Stubbs M."/>
            <person name="Talamas J."/>
            <person name="Tchuinga P."/>
            <person name="Tenzing P."/>
            <person name="Tesfaye S."/>
            <person name="Theodore J."/>
            <person name="Thoulutsang Y."/>
            <person name="Topham K."/>
            <person name="Towey S."/>
            <person name="Tsamla T."/>
            <person name="Tsomo N."/>
            <person name="Vallee D."/>
            <person name="Vassiliev H."/>
            <person name="Venkataraman V."/>
            <person name="Vinson J."/>
            <person name="Vo A."/>
            <person name="Wade C."/>
            <person name="Wang S."/>
            <person name="Wangchuk T."/>
            <person name="Wangdi T."/>
            <person name="Whittaker C."/>
            <person name="Wilkinson J."/>
            <person name="Wu Y."/>
            <person name="Wyman D."/>
            <person name="Yadav S."/>
            <person name="Yang S."/>
            <person name="Yang X."/>
            <person name="Yeager S."/>
            <person name="Yee E."/>
            <person name="Young G."/>
            <person name="Zainoun J."/>
            <person name="Zembeck L."/>
            <person name="Zimmer A."/>
            <person name="Zody M."/>
            <person name="Lander E."/>
        </authorList>
    </citation>
    <scope>NUCLEOTIDE SEQUENCE [LARGE SCALE GENOMIC DNA]</scope>
</reference>
<protein>
    <submittedName>
        <fullName evidence="15">Uncharacterized protein</fullName>
    </submittedName>
</protein>
<feature type="domain" description="ABC transporter" evidence="13">
    <location>
        <begin position="1081"/>
        <end position="1319"/>
    </location>
</feature>
<evidence type="ECO:0000256" key="12">
    <source>
        <dbReference type="SAM" id="Phobius"/>
    </source>
</evidence>
<evidence type="ECO:0000256" key="10">
    <source>
        <dbReference type="ARBA" id="ARBA00023136"/>
    </source>
</evidence>
<dbReference type="InterPro" id="IPR036640">
    <property type="entry name" value="ABC1_TM_sf"/>
</dbReference>
<dbReference type="GO" id="GO:0015421">
    <property type="term" value="F:ABC-type oligopeptide transporter activity"/>
    <property type="evidence" value="ECO:0007669"/>
    <property type="project" value="TreeGrafter"/>
</dbReference>
<evidence type="ECO:0000256" key="9">
    <source>
        <dbReference type="ARBA" id="ARBA00022989"/>
    </source>
</evidence>
<dbReference type="InterPro" id="IPR039421">
    <property type="entry name" value="Type_1_exporter"/>
</dbReference>
<dbReference type="GO" id="GO:0090374">
    <property type="term" value="P:oligopeptide export from mitochondrion"/>
    <property type="evidence" value="ECO:0007669"/>
    <property type="project" value="TreeGrafter"/>
</dbReference>
<proteinExistence type="inferred from homology"/>
<feature type="transmembrane region" description="Helical" evidence="12">
    <location>
        <begin position="79"/>
        <end position="101"/>
    </location>
</feature>
<feature type="transmembrane region" description="Helical" evidence="12">
    <location>
        <begin position="174"/>
        <end position="193"/>
    </location>
</feature>
<keyword evidence="9 12" id="KW-1133">Transmembrane helix</keyword>
<dbReference type="eggNOG" id="KOG0055">
    <property type="taxonomic scope" value="Eukaryota"/>
</dbReference>
<feature type="transmembrane region" description="Helical" evidence="12">
    <location>
        <begin position="280"/>
        <end position="300"/>
    </location>
</feature>
<feature type="transmembrane region" description="Helical" evidence="12">
    <location>
        <begin position="765"/>
        <end position="786"/>
    </location>
</feature>
<dbReference type="Proteomes" id="UP000007875">
    <property type="component" value="Unassembled WGS sequence"/>
</dbReference>
<dbReference type="InParanoid" id="H2YAQ1"/>
<dbReference type="GeneTree" id="ENSGT00940000157564"/>
<evidence type="ECO:0000256" key="8">
    <source>
        <dbReference type="ARBA" id="ARBA00022967"/>
    </source>
</evidence>
<keyword evidence="16" id="KW-1185">Reference proteome</keyword>
<feature type="domain" description="ABC transmembrane type-1" evidence="14">
    <location>
        <begin position="20"/>
        <end position="341"/>
    </location>
</feature>
<reference evidence="15" key="2">
    <citation type="submission" date="2025-08" db="UniProtKB">
        <authorList>
            <consortium name="Ensembl"/>
        </authorList>
    </citation>
    <scope>IDENTIFICATION</scope>
</reference>
<keyword evidence="10 12" id="KW-0472">Membrane</keyword>
<dbReference type="STRING" id="51511.ENSCSAVP00000002399"/>
<feature type="domain" description="ABC transporter" evidence="13">
    <location>
        <begin position="378"/>
        <end position="632"/>
    </location>
</feature>
<dbReference type="PROSITE" id="PS50893">
    <property type="entry name" value="ABC_TRANSPORTER_2"/>
    <property type="match status" value="2"/>
</dbReference>
<dbReference type="PANTHER" id="PTHR43394">
    <property type="entry name" value="ATP-DEPENDENT PERMEASE MDL1, MITOCHONDRIAL"/>
    <property type="match status" value="1"/>
</dbReference>
<dbReference type="CDD" id="cd03249">
    <property type="entry name" value="ABC_MTABC3_MDL1_MDL2"/>
    <property type="match status" value="1"/>
</dbReference>
<evidence type="ECO:0000313" key="15">
    <source>
        <dbReference type="Ensembl" id="ENSCSAVP00000002399.1"/>
    </source>
</evidence>
<feature type="transmembrane region" description="Helical" evidence="12">
    <location>
        <begin position="1019"/>
        <end position="1038"/>
    </location>
</feature>
<evidence type="ECO:0000256" key="3">
    <source>
        <dbReference type="ARBA" id="ARBA00022448"/>
    </source>
</evidence>
<feature type="domain" description="ABC transmembrane type-1" evidence="14">
    <location>
        <begin position="765"/>
        <end position="1046"/>
    </location>
</feature>